<accession>A0ABX1J993</accession>
<dbReference type="SUPFAM" id="SSF161098">
    <property type="entry name" value="MetI-like"/>
    <property type="match status" value="1"/>
</dbReference>
<protein>
    <submittedName>
        <fullName evidence="14">Dipeptide/oligopeptide/nickel ABC transporter permease/ATP-binding protein</fullName>
    </submittedName>
</protein>
<comment type="similarity">
    <text evidence="11">Belongs to the binding-protein-dependent transport system permease family.</text>
</comment>
<feature type="domain" description="ABC transmembrane type-1" evidence="13">
    <location>
        <begin position="94"/>
        <end position="283"/>
    </location>
</feature>
<dbReference type="Gene3D" id="3.40.50.300">
    <property type="entry name" value="P-loop containing nucleotide triphosphate hydrolases"/>
    <property type="match status" value="1"/>
</dbReference>
<dbReference type="InterPro" id="IPR003439">
    <property type="entry name" value="ABC_transporter-like_ATP-bd"/>
</dbReference>
<keyword evidence="15" id="KW-1185">Reference proteome</keyword>
<feature type="transmembrane region" description="Helical" evidence="11">
    <location>
        <begin position="220"/>
        <end position="243"/>
    </location>
</feature>
<dbReference type="Pfam" id="PF08352">
    <property type="entry name" value="oligo_HPY"/>
    <property type="match status" value="1"/>
</dbReference>
<dbReference type="Pfam" id="PF12911">
    <property type="entry name" value="OppC_N"/>
    <property type="match status" value="1"/>
</dbReference>
<dbReference type="Pfam" id="PF00005">
    <property type="entry name" value="ABC_tran"/>
    <property type="match status" value="1"/>
</dbReference>
<evidence type="ECO:0000259" key="13">
    <source>
        <dbReference type="PROSITE" id="PS50928"/>
    </source>
</evidence>
<dbReference type="InterPro" id="IPR000515">
    <property type="entry name" value="MetI-like"/>
</dbReference>
<evidence type="ECO:0000256" key="3">
    <source>
        <dbReference type="ARBA" id="ARBA00005417"/>
    </source>
</evidence>
<dbReference type="InterPro" id="IPR025966">
    <property type="entry name" value="OppC_N"/>
</dbReference>
<dbReference type="PANTHER" id="PTHR43297:SF2">
    <property type="entry name" value="DIPEPTIDE TRANSPORT ATP-BINDING PROTEIN DPPD"/>
    <property type="match status" value="1"/>
</dbReference>
<dbReference type="SMART" id="SM00382">
    <property type="entry name" value="AAA"/>
    <property type="match status" value="1"/>
</dbReference>
<sequence length="643" mass="68901">MTVTTVADSGSSAPTIASSPRFWRRLLRRKLAVGCLAFLAVIIGIAIVAPIVMPDVSGQFAGDLLGARQGPSSAHWLGTDSLGRDVLERLLVGTRITMVGVAEALVAVLLLGVPIGLVAGYLGGKADRVVSWLADLTFSMPSIIIILVVLSVFPQNMAAAMVTLGVIAAPGLMRIVRSATLPVREELYVAAAQVSGLSRRYIIFRHVLPRIAGPIIVQSSLLAAVALLVQSGLAFLSLVVPAPEPSWGGMVADGVQTIVLQPWLIWPPGIVIALTILAFGLLGDVVRDATAEGWSTTVTRRKKRRVATRQAVSSDDKALLSIENLSVVFDTRSGPVPILDDVNLTVRPGETVGLVGESGCGKTITAMAVLGLLPGTGRIAAGRIRFNGQDLSALSDKELERVRGSQIGLISQEPMISLNPVFRVGWQLTQAVRTHHPELSRRQAKRRAVELLRLVHLPDPERVARRYPHELSGGMAQRIAIARALAGNPKLLIADEPTTALDVTVQAEILDLLRELQRTEDMAILLVTHDWGVAADLCDRAVVMYAGQVVEQAGISPIVYEPRHPYTEALLAANPHAHEMDGDDKTLPAILGMVPKPGEWPVGCHFRPRCGYAIPECAESAIPLAIPAAGHETRCIHKDFLER</sequence>
<gene>
    <name evidence="14" type="ORF">HFP15_19415</name>
</gene>
<feature type="transmembrane region" description="Helical" evidence="11">
    <location>
        <begin position="263"/>
        <end position="282"/>
    </location>
</feature>
<dbReference type="InterPro" id="IPR035906">
    <property type="entry name" value="MetI-like_sf"/>
</dbReference>
<dbReference type="RefSeq" id="WP_168517609.1">
    <property type="nucleotide sequence ID" value="NZ_JAAXLS010000012.1"/>
</dbReference>
<dbReference type="Pfam" id="PF00528">
    <property type="entry name" value="BPD_transp_1"/>
    <property type="match status" value="1"/>
</dbReference>
<keyword evidence="8" id="KW-0067">ATP-binding</keyword>
<feature type="transmembrane region" description="Helical" evidence="11">
    <location>
        <begin position="31"/>
        <end position="53"/>
    </location>
</feature>
<dbReference type="InterPro" id="IPR013563">
    <property type="entry name" value="Oligopep_ABC_C"/>
</dbReference>
<feature type="transmembrane region" description="Helical" evidence="11">
    <location>
        <begin position="129"/>
        <end position="152"/>
    </location>
</feature>
<dbReference type="Proteomes" id="UP000715441">
    <property type="component" value="Unassembled WGS sequence"/>
</dbReference>
<keyword evidence="10 11" id="KW-0472">Membrane</keyword>
<evidence type="ECO:0000256" key="8">
    <source>
        <dbReference type="ARBA" id="ARBA00022840"/>
    </source>
</evidence>
<comment type="subcellular location">
    <subcellularLocation>
        <location evidence="11">Cell membrane</location>
        <topology evidence="11">Multi-pass membrane protein</topology>
    </subcellularLocation>
    <subcellularLocation>
        <location evidence="2">Cell membrane</location>
        <topology evidence="2">Peripheral membrane protein</topology>
    </subcellularLocation>
    <subcellularLocation>
        <location evidence="1">Membrane</location>
        <topology evidence="1">Multi-pass membrane protein</topology>
    </subcellularLocation>
</comment>
<dbReference type="PROSITE" id="PS50928">
    <property type="entry name" value="ABC_TM1"/>
    <property type="match status" value="1"/>
</dbReference>
<evidence type="ECO:0000256" key="9">
    <source>
        <dbReference type="ARBA" id="ARBA00022989"/>
    </source>
</evidence>
<feature type="domain" description="ABC transporter" evidence="12">
    <location>
        <begin position="320"/>
        <end position="571"/>
    </location>
</feature>
<dbReference type="InterPro" id="IPR027417">
    <property type="entry name" value="P-loop_NTPase"/>
</dbReference>
<dbReference type="NCBIfam" id="TIGR01727">
    <property type="entry name" value="oligo_HPY"/>
    <property type="match status" value="1"/>
</dbReference>
<dbReference type="SUPFAM" id="SSF52540">
    <property type="entry name" value="P-loop containing nucleoside triphosphate hydrolases"/>
    <property type="match status" value="1"/>
</dbReference>
<dbReference type="CDD" id="cd03257">
    <property type="entry name" value="ABC_NikE_OppD_transporters"/>
    <property type="match status" value="1"/>
</dbReference>
<reference evidence="14 15" key="1">
    <citation type="submission" date="2020-04" db="EMBL/GenBank/DDBJ databases">
        <title>Novel species.</title>
        <authorList>
            <person name="Teo W.F.A."/>
            <person name="Lipun K."/>
            <person name="Srisuk N."/>
            <person name="Duangmal K."/>
        </authorList>
    </citation>
    <scope>NUCLEOTIDE SEQUENCE [LARGE SCALE GENOMIC DNA]</scope>
    <source>
        <strain evidence="14 15">K13G38</strain>
    </source>
</reference>
<dbReference type="InterPro" id="IPR003593">
    <property type="entry name" value="AAA+_ATPase"/>
</dbReference>
<feature type="transmembrane region" description="Helical" evidence="11">
    <location>
        <begin position="158"/>
        <end position="176"/>
    </location>
</feature>
<evidence type="ECO:0000256" key="5">
    <source>
        <dbReference type="ARBA" id="ARBA00022475"/>
    </source>
</evidence>
<dbReference type="PROSITE" id="PS00211">
    <property type="entry name" value="ABC_TRANSPORTER_1"/>
    <property type="match status" value="1"/>
</dbReference>
<dbReference type="EMBL" id="JAAXLS010000012">
    <property type="protein sequence ID" value="NKQ55055.1"/>
    <property type="molecule type" value="Genomic_DNA"/>
</dbReference>
<feature type="transmembrane region" description="Helical" evidence="11">
    <location>
        <begin position="96"/>
        <end position="122"/>
    </location>
</feature>
<keyword evidence="9 11" id="KW-1133">Transmembrane helix</keyword>
<evidence type="ECO:0000256" key="7">
    <source>
        <dbReference type="ARBA" id="ARBA00022741"/>
    </source>
</evidence>
<dbReference type="CDD" id="cd06261">
    <property type="entry name" value="TM_PBP2"/>
    <property type="match status" value="1"/>
</dbReference>
<keyword evidence="7" id="KW-0547">Nucleotide-binding</keyword>
<evidence type="ECO:0000313" key="14">
    <source>
        <dbReference type="EMBL" id="NKQ55055.1"/>
    </source>
</evidence>
<comment type="similarity">
    <text evidence="3">Belongs to the ABC transporter superfamily.</text>
</comment>
<evidence type="ECO:0000256" key="4">
    <source>
        <dbReference type="ARBA" id="ARBA00022448"/>
    </source>
</evidence>
<keyword evidence="6 11" id="KW-0812">Transmembrane</keyword>
<keyword evidence="5" id="KW-1003">Cell membrane</keyword>
<evidence type="ECO:0000256" key="6">
    <source>
        <dbReference type="ARBA" id="ARBA00022692"/>
    </source>
</evidence>
<evidence type="ECO:0000259" key="12">
    <source>
        <dbReference type="PROSITE" id="PS50893"/>
    </source>
</evidence>
<evidence type="ECO:0000313" key="15">
    <source>
        <dbReference type="Proteomes" id="UP000715441"/>
    </source>
</evidence>
<dbReference type="InterPro" id="IPR017871">
    <property type="entry name" value="ABC_transporter-like_CS"/>
</dbReference>
<evidence type="ECO:0000256" key="2">
    <source>
        <dbReference type="ARBA" id="ARBA00004202"/>
    </source>
</evidence>
<evidence type="ECO:0000256" key="11">
    <source>
        <dbReference type="RuleBase" id="RU363032"/>
    </source>
</evidence>
<evidence type="ECO:0000256" key="1">
    <source>
        <dbReference type="ARBA" id="ARBA00004141"/>
    </source>
</evidence>
<dbReference type="Gene3D" id="1.10.3720.10">
    <property type="entry name" value="MetI-like"/>
    <property type="match status" value="1"/>
</dbReference>
<proteinExistence type="inferred from homology"/>
<name>A0ABX1J993_9PSEU</name>
<comment type="caution">
    <text evidence="14">The sequence shown here is derived from an EMBL/GenBank/DDBJ whole genome shotgun (WGS) entry which is preliminary data.</text>
</comment>
<dbReference type="PROSITE" id="PS50893">
    <property type="entry name" value="ABC_TRANSPORTER_2"/>
    <property type="match status" value="1"/>
</dbReference>
<evidence type="ECO:0000256" key="10">
    <source>
        <dbReference type="ARBA" id="ARBA00023136"/>
    </source>
</evidence>
<organism evidence="14 15">
    <name type="scientific">Amycolatopsis acididurans</name>
    <dbReference type="NCBI Taxonomy" id="2724524"/>
    <lineage>
        <taxon>Bacteria</taxon>
        <taxon>Bacillati</taxon>
        <taxon>Actinomycetota</taxon>
        <taxon>Actinomycetes</taxon>
        <taxon>Pseudonocardiales</taxon>
        <taxon>Pseudonocardiaceae</taxon>
        <taxon>Amycolatopsis</taxon>
    </lineage>
</organism>
<dbReference type="PANTHER" id="PTHR43297">
    <property type="entry name" value="OLIGOPEPTIDE TRANSPORT ATP-BINDING PROTEIN APPD"/>
    <property type="match status" value="1"/>
</dbReference>
<dbReference type="InterPro" id="IPR050388">
    <property type="entry name" value="ABC_Ni/Peptide_Import"/>
</dbReference>
<keyword evidence="4 11" id="KW-0813">Transport</keyword>